<dbReference type="OrthoDB" id="158986at2"/>
<feature type="transmembrane region" description="Helical" evidence="1">
    <location>
        <begin position="230"/>
        <end position="252"/>
    </location>
</feature>
<keyword evidence="3" id="KW-0378">Hydrolase</keyword>
<feature type="transmembrane region" description="Helical" evidence="1">
    <location>
        <begin position="192"/>
        <end position="210"/>
    </location>
</feature>
<keyword evidence="3" id="KW-0645">Protease</keyword>
<dbReference type="InterPro" id="IPR003675">
    <property type="entry name" value="Rce1/LyrA-like_dom"/>
</dbReference>
<dbReference type="GO" id="GO:0080120">
    <property type="term" value="P:CAAX-box protein maturation"/>
    <property type="evidence" value="ECO:0007669"/>
    <property type="project" value="UniProtKB-ARBA"/>
</dbReference>
<keyword evidence="4" id="KW-1185">Reference proteome</keyword>
<dbReference type="PANTHER" id="PTHR36435">
    <property type="entry name" value="SLR1288 PROTEIN"/>
    <property type="match status" value="1"/>
</dbReference>
<dbReference type="GO" id="GO:0006508">
    <property type="term" value="P:proteolysis"/>
    <property type="evidence" value="ECO:0007669"/>
    <property type="project" value="UniProtKB-KW"/>
</dbReference>
<dbReference type="BioCyc" id="PMAR862515-HMP:GMOO-1238-MONOMER"/>
<feature type="transmembrane region" description="Helical" evidence="1">
    <location>
        <begin position="115"/>
        <end position="136"/>
    </location>
</feature>
<evidence type="ECO:0000313" key="3">
    <source>
        <dbReference type="EMBL" id="EFM01731.1"/>
    </source>
</evidence>
<feature type="transmembrane region" description="Helical" evidence="1">
    <location>
        <begin position="74"/>
        <end position="95"/>
    </location>
</feature>
<dbReference type="Proteomes" id="UP000004394">
    <property type="component" value="Unassembled WGS sequence"/>
</dbReference>
<dbReference type="RefSeq" id="WP_006949239.1">
    <property type="nucleotide sequence ID" value="NZ_BAJI01000003.1"/>
</dbReference>
<dbReference type="EMBL" id="AEEI01000043">
    <property type="protein sequence ID" value="EFM01731.1"/>
    <property type="molecule type" value="Genomic_DNA"/>
</dbReference>
<keyword evidence="1" id="KW-1133">Transmembrane helix</keyword>
<dbReference type="GO" id="GO:0004175">
    <property type="term" value="F:endopeptidase activity"/>
    <property type="evidence" value="ECO:0007669"/>
    <property type="project" value="UniProtKB-ARBA"/>
</dbReference>
<dbReference type="STRING" id="862515.HMPREF0658_1219"/>
<feature type="transmembrane region" description="Helical" evidence="1">
    <location>
        <begin position="41"/>
        <end position="62"/>
    </location>
</feature>
<dbReference type="eggNOG" id="COG1266">
    <property type="taxonomic scope" value="Bacteria"/>
</dbReference>
<dbReference type="Pfam" id="PF02517">
    <property type="entry name" value="Rce1-like"/>
    <property type="match status" value="1"/>
</dbReference>
<gene>
    <name evidence="3" type="ORF">HMPREF0658_1219</name>
</gene>
<reference evidence="3" key="1">
    <citation type="submission" date="2010-07" db="EMBL/GenBank/DDBJ databases">
        <authorList>
            <person name="Muzny D."/>
            <person name="Qin X."/>
            <person name="Deng J."/>
            <person name="Jiang H."/>
            <person name="Liu Y."/>
            <person name="Qu J."/>
            <person name="Song X.-Z."/>
            <person name="Zhang L."/>
            <person name="Thornton R."/>
            <person name="Coyle M."/>
            <person name="Francisco L."/>
            <person name="Jackson L."/>
            <person name="Javaid M."/>
            <person name="Korchina V."/>
            <person name="Kovar C."/>
            <person name="Mata R."/>
            <person name="Mathew T."/>
            <person name="Ngo R."/>
            <person name="Nguyen L."/>
            <person name="Nguyen N."/>
            <person name="Okwuonu G."/>
            <person name="Ongeri F."/>
            <person name="Pham C."/>
            <person name="Simmons D."/>
            <person name="Wilczek-Boney K."/>
            <person name="Hale W."/>
            <person name="Jakkamsetti A."/>
            <person name="Pham P."/>
            <person name="Ruth R."/>
            <person name="San Lucas F."/>
            <person name="Warren J."/>
            <person name="Zhang J."/>
            <person name="Zhao Z."/>
            <person name="Zhou C."/>
            <person name="Zhu D."/>
            <person name="Lee S."/>
            <person name="Bess C."/>
            <person name="Blankenburg K."/>
            <person name="Forbes L."/>
            <person name="Fu Q."/>
            <person name="Gubbala S."/>
            <person name="Hirani K."/>
            <person name="Jayaseelan J.C."/>
            <person name="Lara F."/>
            <person name="Munidasa M."/>
            <person name="Palculict T."/>
            <person name="Patil S."/>
            <person name="Pu L.-L."/>
            <person name="Saada N."/>
            <person name="Tang L."/>
            <person name="Weissenberger G."/>
            <person name="Zhu Y."/>
            <person name="Hemphill L."/>
            <person name="Shang Y."/>
            <person name="Youmans B."/>
            <person name="Ayvaz T."/>
            <person name="Ross M."/>
            <person name="Santibanez J."/>
            <person name="Aqrawi P."/>
            <person name="Gross S."/>
            <person name="Joshi V."/>
            <person name="Fowler G."/>
            <person name="Nazareth L."/>
            <person name="Reid J."/>
            <person name="Worley K."/>
            <person name="Petrosino J."/>
            <person name="Highlander S."/>
            <person name="Gibbs R."/>
        </authorList>
    </citation>
    <scope>NUCLEOTIDE SEQUENCE [LARGE SCALE GENOMIC DNA]</scope>
    <source>
        <strain evidence="3">DSM 16973</strain>
    </source>
</reference>
<evidence type="ECO:0000259" key="2">
    <source>
        <dbReference type="Pfam" id="PF02517"/>
    </source>
</evidence>
<dbReference type="AlphaFoldDB" id="E0NSZ2"/>
<feature type="transmembrane region" description="Helical" evidence="1">
    <location>
        <begin position="7"/>
        <end position="29"/>
    </location>
</feature>
<dbReference type="InterPro" id="IPR052710">
    <property type="entry name" value="CAAX_protease"/>
</dbReference>
<keyword evidence="1" id="KW-0812">Transmembrane</keyword>
<dbReference type="HOGENOM" id="CLU_066413_1_1_10"/>
<organism evidence="3 4">
    <name type="scientific">Hoylesella marshii DSM 16973 = JCM 13450</name>
    <dbReference type="NCBI Taxonomy" id="862515"/>
    <lineage>
        <taxon>Bacteria</taxon>
        <taxon>Pseudomonadati</taxon>
        <taxon>Bacteroidota</taxon>
        <taxon>Bacteroidia</taxon>
        <taxon>Bacteroidales</taxon>
        <taxon>Prevotellaceae</taxon>
        <taxon>Hoylesella</taxon>
    </lineage>
</organism>
<feature type="transmembrane region" description="Helical" evidence="1">
    <location>
        <begin position="148"/>
        <end position="165"/>
    </location>
</feature>
<feature type="domain" description="CAAX prenyl protease 2/Lysostaphin resistance protein A-like" evidence="2">
    <location>
        <begin position="120"/>
        <end position="204"/>
    </location>
</feature>
<proteinExistence type="predicted"/>
<dbReference type="PROSITE" id="PS51257">
    <property type="entry name" value="PROKAR_LIPOPROTEIN"/>
    <property type="match status" value="1"/>
</dbReference>
<accession>E0NSZ2</accession>
<keyword evidence="1" id="KW-0472">Membrane</keyword>
<evidence type="ECO:0000256" key="1">
    <source>
        <dbReference type="SAM" id="Phobius"/>
    </source>
</evidence>
<sequence length="261" mass="29516">MKQAIQYLVAFVLIQVVAALGCRGAWMLFNHGSTDLTPTQIIVISSLSSLSAIALFTWRRWYDRSRAYLQSRPWSVVFWCVLLALGTLLPSQWLAEQMPESWMKNLYENEFDMVLRHPFGYVTVGLLASVAEEIVFRGAILRALLSSFNHRWAGIVLSSLLFAIIHGNPAQMPHAFLAGLILGWMYSKTRSIVPGIVFHWTNNTAAYILYNLIPNAADARLSDFFGDNKFSLYLSLAFSCLIFLPALFQLYLRMKPADAPK</sequence>
<dbReference type="PANTHER" id="PTHR36435:SF1">
    <property type="entry name" value="CAAX AMINO TERMINAL PROTEASE FAMILY PROTEIN"/>
    <property type="match status" value="1"/>
</dbReference>
<protein>
    <submittedName>
        <fullName evidence="3">CAAX amino terminal protease family protein</fullName>
    </submittedName>
</protein>
<comment type="caution">
    <text evidence="3">The sequence shown here is derived from an EMBL/GenBank/DDBJ whole genome shotgun (WGS) entry which is preliminary data.</text>
</comment>
<name>E0NSZ2_9BACT</name>
<evidence type="ECO:0000313" key="4">
    <source>
        <dbReference type="Proteomes" id="UP000004394"/>
    </source>
</evidence>